<gene>
    <name evidence="8" type="ORF">Pcinc_021623</name>
    <name evidence="7" type="ORF">Pcinc_033058</name>
</gene>
<dbReference type="GO" id="GO:0033108">
    <property type="term" value="P:mitochondrial respiratory chain complex assembly"/>
    <property type="evidence" value="ECO:0007669"/>
    <property type="project" value="TreeGrafter"/>
</dbReference>
<comment type="subcellular location">
    <subcellularLocation>
        <location evidence="1">Mitochondrion intermembrane space</location>
    </subcellularLocation>
</comment>
<dbReference type="PANTHER" id="PTHR46811:SF1">
    <property type="entry name" value="COILED-COIL-HELIX-COILED-COIL-HELIX DOMAIN-CONTAINING PROTEIN 7"/>
    <property type="match status" value="1"/>
</dbReference>
<dbReference type="Proteomes" id="UP001286313">
    <property type="component" value="Unassembled WGS sequence"/>
</dbReference>
<dbReference type="InterPro" id="IPR009069">
    <property type="entry name" value="Cys_alpha_HP_mot_SF"/>
</dbReference>
<comment type="similarity">
    <text evidence="4">Belongs to the CHCHD7 family.</text>
</comment>
<evidence type="ECO:0000256" key="2">
    <source>
        <dbReference type="ARBA" id="ARBA00023128"/>
    </source>
</evidence>
<dbReference type="Gene3D" id="1.10.287.1130">
    <property type="entry name" value="CytochromE C oxidase copper chaperone"/>
    <property type="match status" value="1"/>
</dbReference>
<dbReference type="AlphaFoldDB" id="A0AAE1KH98"/>
<keyword evidence="3" id="KW-1015">Disulfide bond</keyword>
<organism evidence="8 9">
    <name type="scientific">Petrolisthes cinctipes</name>
    <name type="common">Flat porcelain crab</name>
    <dbReference type="NCBI Taxonomy" id="88211"/>
    <lineage>
        <taxon>Eukaryota</taxon>
        <taxon>Metazoa</taxon>
        <taxon>Ecdysozoa</taxon>
        <taxon>Arthropoda</taxon>
        <taxon>Crustacea</taxon>
        <taxon>Multicrustacea</taxon>
        <taxon>Malacostraca</taxon>
        <taxon>Eumalacostraca</taxon>
        <taxon>Eucarida</taxon>
        <taxon>Decapoda</taxon>
        <taxon>Pleocyemata</taxon>
        <taxon>Anomura</taxon>
        <taxon>Galatheoidea</taxon>
        <taxon>Porcellanidae</taxon>
        <taxon>Petrolisthes</taxon>
    </lineage>
</organism>
<evidence type="ECO:0000256" key="5">
    <source>
        <dbReference type="ARBA" id="ARBA00039509"/>
    </source>
</evidence>
<sequence>MFHGVLKDPSKTEEGRQENIKKATKVMVDEKNPCLKEQNQSFHCLTENNYNRNACAGYFENYKRCKDFWNEVRVTRRREGIQPNLPPAEEREQIKRDILNKSHSET</sequence>
<protein>
    <recommendedName>
        <fullName evidence="5">Coiled-coil-helix-coiled-coil-helix domain-containing protein 7</fullName>
    </recommendedName>
</protein>
<dbReference type="PROSITE" id="PS51808">
    <property type="entry name" value="CHCH"/>
    <property type="match status" value="1"/>
</dbReference>
<feature type="region of interest" description="Disordered" evidence="6">
    <location>
        <begin position="78"/>
        <end position="106"/>
    </location>
</feature>
<dbReference type="EMBL" id="JAWQEG010002230">
    <property type="protein sequence ID" value="KAK3873369.1"/>
    <property type="molecule type" value="Genomic_DNA"/>
</dbReference>
<evidence type="ECO:0000256" key="3">
    <source>
        <dbReference type="ARBA" id="ARBA00023157"/>
    </source>
</evidence>
<evidence type="ECO:0000256" key="6">
    <source>
        <dbReference type="SAM" id="MobiDB-lite"/>
    </source>
</evidence>
<dbReference type="Pfam" id="PF02297">
    <property type="entry name" value="COX6B"/>
    <property type="match status" value="1"/>
</dbReference>
<evidence type="ECO:0000313" key="9">
    <source>
        <dbReference type="Proteomes" id="UP001286313"/>
    </source>
</evidence>
<comment type="caution">
    <text evidence="8">The sequence shown here is derived from an EMBL/GenBank/DDBJ whole genome shotgun (WGS) entry which is preliminary data.</text>
</comment>
<feature type="region of interest" description="Disordered" evidence="6">
    <location>
        <begin position="1"/>
        <end position="20"/>
    </location>
</feature>
<keyword evidence="9" id="KW-1185">Reference proteome</keyword>
<reference evidence="8" key="1">
    <citation type="submission" date="2023-10" db="EMBL/GenBank/DDBJ databases">
        <title>Genome assemblies of two species of porcelain crab, Petrolisthes cinctipes and Petrolisthes manimaculis (Anomura: Porcellanidae).</title>
        <authorList>
            <person name="Angst P."/>
        </authorList>
    </citation>
    <scope>NUCLEOTIDE SEQUENCE</scope>
    <source>
        <strain evidence="8">PB745_01</strain>
        <tissue evidence="8">Gill</tissue>
    </source>
</reference>
<dbReference type="GO" id="GO:0005758">
    <property type="term" value="C:mitochondrial intermembrane space"/>
    <property type="evidence" value="ECO:0007669"/>
    <property type="project" value="UniProtKB-SubCell"/>
</dbReference>
<dbReference type="PANTHER" id="PTHR46811">
    <property type="entry name" value="COILED-COIL-HELIX-COILED-COIL-HELIX DOMAIN-CONTAINING PROTEIN 7"/>
    <property type="match status" value="1"/>
</dbReference>
<name>A0AAE1KH98_PETCI</name>
<feature type="compositionally biased region" description="Basic and acidic residues" evidence="6">
    <location>
        <begin position="88"/>
        <end position="106"/>
    </location>
</feature>
<keyword evidence="2" id="KW-0496">Mitochondrion</keyword>
<proteinExistence type="inferred from homology"/>
<evidence type="ECO:0000313" key="7">
    <source>
        <dbReference type="EMBL" id="KAK3860929.1"/>
    </source>
</evidence>
<accession>A0AAE1KH98</accession>
<dbReference type="SUPFAM" id="SSF47072">
    <property type="entry name" value="Cysteine alpha-hairpin motif"/>
    <property type="match status" value="1"/>
</dbReference>
<dbReference type="InterPro" id="IPR048280">
    <property type="entry name" value="COX6B-like"/>
</dbReference>
<dbReference type="EMBL" id="JAWQEG010004601">
    <property type="protein sequence ID" value="KAK3860929.1"/>
    <property type="molecule type" value="Genomic_DNA"/>
</dbReference>
<evidence type="ECO:0000313" key="8">
    <source>
        <dbReference type="EMBL" id="KAK3873369.1"/>
    </source>
</evidence>
<evidence type="ECO:0000256" key="1">
    <source>
        <dbReference type="ARBA" id="ARBA00004569"/>
    </source>
</evidence>
<evidence type="ECO:0000256" key="4">
    <source>
        <dbReference type="ARBA" id="ARBA00038205"/>
    </source>
</evidence>
<dbReference type="InterPro" id="IPR051040">
    <property type="entry name" value="COX23"/>
</dbReference>